<keyword evidence="4" id="KW-1185">Reference proteome</keyword>
<feature type="chain" id="PRO_5002254959" description="FZ domain-containing protein" evidence="2">
    <location>
        <begin position="25"/>
        <end position="737"/>
    </location>
</feature>
<evidence type="ECO:0000313" key="4">
    <source>
        <dbReference type="Proteomes" id="UP000008743"/>
    </source>
</evidence>
<name>A0A0D2X1I8_CAPO3</name>
<feature type="non-terminal residue" evidence="3">
    <location>
        <position position="1"/>
    </location>
</feature>
<reference evidence="4" key="1">
    <citation type="submission" date="2011-02" db="EMBL/GenBank/DDBJ databases">
        <title>The Genome Sequence of Capsaspora owczarzaki ATCC 30864.</title>
        <authorList>
            <person name="Russ C."/>
            <person name="Cuomo C."/>
            <person name="Burger G."/>
            <person name="Gray M.W."/>
            <person name="Holland P.W.H."/>
            <person name="King N."/>
            <person name="Lang F.B.F."/>
            <person name="Roger A.J."/>
            <person name="Ruiz-Trillo I."/>
            <person name="Young S.K."/>
            <person name="Zeng Q."/>
            <person name="Gargeya S."/>
            <person name="Alvarado L."/>
            <person name="Berlin A."/>
            <person name="Chapman S.B."/>
            <person name="Chen Z."/>
            <person name="Freedman E."/>
            <person name="Gellesch M."/>
            <person name="Goldberg J."/>
            <person name="Griggs A."/>
            <person name="Gujja S."/>
            <person name="Heilman E."/>
            <person name="Heiman D."/>
            <person name="Howarth C."/>
            <person name="Mehta T."/>
            <person name="Neiman D."/>
            <person name="Pearson M."/>
            <person name="Roberts A."/>
            <person name="Saif S."/>
            <person name="Shea T."/>
            <person name="Shenoy N."/>
            <person name="Sisk P."/>
            <person name="Stolte C."/>
            <person name="Sykes S."/>
            <person name="White J."/>
            <person name="Yandava C."/>
            <person name="Haas B."/>
            <person name="Nusbaum C."/>
            <person name="Birren B."/>
        </authorList>
    </citation>
    <scope>NUCLEOTIDE SEQUENCE</scope>
    <source>
        <strain evidence="4">ATCC 30864</strain>
    </source>
</reference>
<organism evidence="3 4">
    <name type="scientific">Capsaspora owczarzaki (strain ATCC 30864)</name>
    <dbReference type="NCBI Taxonomy" id="595528"/>
    <lineage>
        <taxon>Eukaryota</taxon>
        <taxon>Filasterea</taxon>
        <taxon>Capsaspora</taxon>
    </lineage>
</organism>
<evidence type="ECO:0000256" key="2">
    <source>
        <dbReference type="SAM" id="SignalP"/>
    </source>
</evidence>
<evidence type="ECO:0000313" key="3">
    <source>
        <dbReference type="EMBL" id="KJE90884.1"/>
    </source>
</evidence>
<protein>
    <recommendedName>
        <fullName evidence="5">FZ domain-containing protein</fullName>
    </recommendedName>
</protein>
<dbReference type="InParanoid" id="A0A0D2X1I8"/>
<keyword evidence="2" id="KW-0732">Signal</keyword>
<dbReference type="EMBL" id="KE346362">
    <property type="protein sequence ID" value="KJE90884.1"/>
    <property type="molecule type" value="Genomic_DNA"/>
</dbReference>
<accession>A0A0D2X1I8</accession>
<dbReference type="RefSeq" id="XP_004348872.1">
    <property type="nucleotide sequence ID" value="XM_004348822.2"/>
</dbReference>
<evidence type="ECO:0000256" key="1">
    <source>
        <dbReference type="SAM" id="MobiDB-lite"/>
    </source>
</evidence>
<proteinExistence type="predicted"/>
<sequence length="737" mass="78292">MRSCRFLIPVLVAIVAIAAGVVTAARPPKPRREAASATLQLSTLLAQQMTCDTVPADVEFCSEMAGASFANPLGAFEQLLQSTVHRRSSHSSSSLFELNAANEMNGVRARRESVAARISDCCSSVYASSRLCNSRCHAGFEALSAQPACASEFSSLASCVGTGADSMAVSEIGVRQVNPIIITPVITQCCQTNFGSIPDCLQLCLTDPSLISTSPNLACLAALPAFGLCVTSGILPTNVVSAAPSPTSFDNAIDQCCTRSFVGSCSSLCSAIAAPSTVPGATGTSDFTCLQQLPSFFLCVLQSGFLFGNFTIPTVLPTALPTALPTDLPSILPTNVPEFPIGNFTDVNATICCEAAFSDLPDCYNYCTQNNYTDFDSFSQCLPRAVPLIVCLIRQFRDAFNPSQPPATSGPAPTAVPPTAAPPSAAPSSANRRSNRRAEAEPARRALQARRPPPRRRALADDMATPKASQALPISYAYVLDRSLNLAWNGMKESLEAAQRAEHGQFEVCMPCLQTLKRYMCHAAFPSCEFGACAAAASINALGQRCPKVLQGVAQLLAAQHKGADASFSLLDSVFFTMGLQQCLSEKPLFDSGMLDMCQSELMDSTYCRDSVMACTGMDNVTASESICSQFPTGDATGQAASGCSSMRRACIHTPHWFSMVDHAPLRVSSPSQHKVCPNKHMCLSKQWMNSQTLHSTRIGLAGLVARLSSIFTQQQDLIHPVAISGLVNATLAWSRT</sequence>
<feature type="signal peptide" evidence="2">
    <location>
        <begin position="1"/>
        <end position="24"/>
    </location>
</feature>
<feature type="region of interest" description="Disordered" evidence="1">
    <location>
        <begin position="402"/>
        <end position="464"/>
    </location>
</feature>
<evidence type="ECO:0008006" key="5">
    <source>
        <dbReference type="Google" id="ProtNLM"/>
    </source>
</evidence>
<dbReference type="Proteomes" id="UP000008743">
    <property type="component" value="Unassembled WGS sequence"/>
</dbReference>
<gene>
    <name evidence="3" type="ORF">CAOG_002122</name>
</gene>
<feature type="compositionally biased region" description="Pro residues" evidence="1">
    <location>
        <begin position="414"/>
        <end position="425"/>
    </location>
</feature>
<dbReference type="AlphaFoldDB" id="A0A0D2X1I8"/>